<dbReference type="EC" id="5.2.1.8" evidence="3 9"/>
<dbReference type="AlphaFoldDB" id="A0A084SLK4"/>
<keyword evidence="9" id="KW-0963">Cytoplasm</keyword>
<keyword evidence="9" id="KW-0132">Cell division</keyword>
<dbReference type="GO" id="GO:0003755">
    <property type="term" value="F:peptidyl-prolyl cis-trans isomerase activity"/>
    <property type="evidence" value="ECO:0007669"/>
    <property type="project" value="UniProtKB-UniRule"/>
</dbReference>
<gene>
    <name evidence="9" type="primary">tig</name>
    <name evidence="13" type="ORF">Q664_35145</name>
</gene>
<comment type="catalytic activity">
    <reaction evidence="1 9">
        <text>[protein]-peptidylproline (omega=180) = [protein]-peptidylproline (omega=0)</text>
        <dbReference type="Rhea" id="RHEA:16237"/>
        <dbReference type="Rhea" id="RHEA-COMP:10747"/>
        <dbReference type="Rhea" id="RHEA-COMP:10748"/>
        <dbReference type="ChEBI" id="CHEBI:83833"/>
        <dbReference type="ChEBI" id="CHEBI:83834"/>
        <dbReference type="EC" id="5.2.1.8"/>
    </reaction>
</comment>
<dbReference type="GO" id="GO:0051083">
    <property type="term" value="P:'de novo' cotranslational protein folding"/>
    <property type="evidence" value="ECO:0007669"/>
    <property type="project" value="TreeGrafter"/>
</dbReference>
<feature type="domain" description="Trigger factor ribosome-binding bacterial" evidence="11">
    <location>
        <begin position="1"/>
        <end position="145"/>
    </location>
</feature>
<evidence type="ECO:0000256" key="4">
    <source>
        <dbReference type="ARBA" id="ARBA00016902"/>
    </source>
</evidence>
<comment type="similarity">
    <text evidence="2 9">Belongs to the FKBP-type PPIase family. Tig subfamily.</text>
</comment>
<evidence type="ECO:0000256" key="9">
    <source>
        <dbReference type="HAMAP-Rule" id="MF_00303"/>
    </source>
</evidence>
<dbReference type="NCBIfam" id="TIGR00115">
    <property type="entry name" value="tig"/>
    <property type="match status" value="1"/>
</dbReference>
<evidence type="ECO:0000256" key="8">
    <source>
        <dbReference type="ARBA" id="ARBA00029986"/>
    </source>
</evidence>
<protein>
    <recommendedName>
        <fullName evidence="4 9">Trigger factor</fullName>
        <shortName evidence="9">TF</shortName>
        <ecNumber evidence="3 9">5.2.1.8</ecNumber>
    </recommendedName>
    <alternativeName>
        <fullName evidence="8 9">PPIase</fullName>
    </alternativeName>
</protein>
<dbReference type="InterPro" id="IPR008881">
    <property type="entry name" value="Trigger_fac_ribosome-bd_bac"/>
</dbReference>
<dbReference type="Gene3D" id="3.10.50.40">
    <property type="match status" value="1"/>
</dbReference>
<dbReference type="PIRSF" id="PIRSF003095">
    <property type="entry name" value="Trigger_factor"/>
    <property type="match status" value="1"/>
</dbReference>
<comment type="subcellular location">
    <subcellularLocation>
        <location evidence="9">Cytoplasm</location>
    </subcellularLocation>
    <text evidence="9">About half TF is bound to the ribosome near the polypeptide exit tunnel while the other half is free in the cytoplasm.</text>
</comment>
<evidence type="ECO:0000256" key="6">
    <source>
        <dbReference type="ARBA" id="ARBA00023186"/>
    </source>
</evidence>
<dbReference type="InterPro" id="IPR037041">
    <property type="entry name" value="Trigger_fac_C_sf"/>
</dbReference>
<evidence type="ECO:0000259" key="12">
    <source>
        <dbReference type="Pfam" id="PF05698"/>
    </source>
</evidence>
<keyword evidence="9" id="KW-0131">Cell cycle</keyword>
<evidence type="ECO:0000256" key="7">
    <source>
        <dbReference type="ARBA" id="ARBA00023235"/>
    </source>
</evidence>
<keyword evidence="6 9" id="KW-0143">Chaperone</keyword>
<dbReference type="GO" id="GO:0005737">
    <property type="term" value="C:cytoplasm"/>
    <property type="evidence" value="ECO:0007669"/>
    <property type="project" value="UniProtKB-SubCell"/>
</dbReference>
<dbReference type="SUPFAM" id="SSF102735">
    <property type="entry name" value="Trigger factor ribosome-binding domain"/>
    <property type="match status" value="1"/>
</dbReference>
<comment type="function">
    <text evidence="9">Involved in protein export. Acts as a chaperone by maintaining the newly synthesized protein in an open conformation. Functions as a peptidyl-prolyl cis-trans isomerase.</text>
</comment>
<dbReference type="SUPFAM" id="SSF54534">
    <property type="entry name" value="FKBP-like"/>
    <property type="match status" value="1"/>
</dbReference>
<dbReference type="InterPro" id="IPR027304">
    <property type="entry name" value="Trigger_fact/SurA_dom_sf"/>
</dbReference>
<evidence type="ECO:0000256" key="3">
    <source>
        <dbReference type="ARBA" id="ARBA00013194"/>
    </source>
</evidence>
<reference evidence="13 14" key="1">
    <citation type="submission" date="2014-07" db="EMBL/GenBank/DDBJ databases">
        <title>Draft Genome Sequence of Gephyronic Acid Producer, Cystobacter violaceus Strain Cb vi76.</title>
        <authorList>
            <person name="Stevens D.C."/>
            <person name="Young J."/>
            <person name="Carmichael R."/>
            <person name="Tan J."/>
            <person name="Taylor R.E."/>
        </authorList>
    </citation>
    <scope>NUCLEOTIDE SEQUENCE [LARGE SCALE GENOMIC DNA]</scope>
    <source>
        <strain evidence="13 14">Cb vi76</strain>
    </source>
</reference>
<organism evidence="13 14">
    <name type="scientific">Archangium violaceum Cb vi76</name>
    <dbReference type="NCBI Taxonomy" id="1406225"/>
    <lineage>
        <taxon>Bacteria</taxon>
        <taxon>Pseudomonadati</taxon>
        <taxon>Myxococcota</taxon>
        <taxon>Myxococcia</taxon>
        <taxon>Myxococcales</taxon>
        <taxon>Cystobacterineae</taxon>
        <taxon>Archangiaceae</taxon>
        <taxon>Archangium</taxon>
    </lineage>
</organism>
<name>A0A084SLK4_9BACT</name>
<dbReference type="Pfam" id="PF05697">
    <property type="entry name" value="Trigger_N"/>
    <property type="match status" value="1"/>
</dbReference>
<dbReference type="InterPro" id="IPR005215">
    <property type="entry name" value="Trig_fac"/>
</dbReference>
<evidence type="ECO:0000313" key="14">
    <source>
        <dbReference type="Proteomes" id="UP000028547"/>
    </source>
</evidence>
<dbReference type="GO" id="GO:0051301">
    <property type="term" value="P:cell division"/>
    <property type="evidence" value="ECO:0007669"/>
    <property type="project" value="UniProtKB-KW"/>
</dbReference>
<accession>A0A084SLK4</accession>
<evidence type="ECO:0000313" key="13">
    <source>
        <dbReference type="EMBL" id="KFA89339.1"/>
    </source>
</evidence>
<comment type="caution">
    <text evidence="13">The sequence shown here is derived from an EMBL/GenBank/DDBJ whole genome shotgun (WGS) entry which is preliminary data.</text>
</comment>
<dbReference type="GO" id="GO:0043335">
    <property type="term" value="P:protein unfolding"/>
    <property type="evidence" value="ECO:0007669"/>
    <property type="project" value="TreeGrafter"/>
</dbReference>
<dbReference type="GO" id="GO:0015031">
    <property type="term" value="P:protein transport"/>
    <property type="evidence" value="ECO:0007669"/>
    <property type="project" value="UniProtKB-UniRule"/>
</dbReference>
<dbReference type="Proteomes" id="UP000028547">
    <property type="component" value="Unassembled WGS sequence"/>
</dbReference>
<dbReference type="GO" id="GO:0044183">
    <property type="term" value="F:protein folding chaperone"/>
    <property type="evidence" value="ECO:0007669"/>
    <property type="project" value="TreeGrafter"/>
</dbReference>
<dbReference type="InterPro" id="IPR046357">
    <property type="entry name" value="PPIase_dom_sf"/>
</dbReference>
<feature type="domain" description="Trigger factor C-terminal" evidence="12">
    <location>
        <begin position="264"/>
        <end position="420"/>
    </location>
</feature>
<dbReference type="PANTHER" id="PTHR30560:SF3">
    <property type="entry name" value="TRIGGER FACTOR-LIKE PROTEIN TIG, CHLOROPLASTIC"/>
    <property type="match status" value="1"/>
</dbReference>
<sequence length="426" mass="48291">MKVQIEELSPIEKKLSIEVENSRVTEELTRAYTALGKQVKLPGFRQGKVPRRILEQRYREQVEDEVIQRVVQSAWLEAAREHKVDAVAPPQVTNNSGLKTDAPFTFEARVEVKPKVEAKDYQGLPLTRSSTQVEDKEVDDRLTQLRESMARLENVEGRDTAQMGDFASVDYHATVEGKDFPGSKADDVTVELAPGELVESNVAALEGTKVGEAKELDYTFPADYRVEDVKGKTARFKFTVKGLKKKVVPELDDAFAKETGEAQTMEELRGKIRADLEQGKRNKAQGEERDALFKALIERNSFEVPKAMVERTIDNMLENRLRAMARMGMDPRQLNLDFARLREDLREEATKEVKGALLIEAIAQKENIQTSDADVEKKLEELAKEAKQDISVVRKYFKGANEREGLSLRLREEKTIEFLKGQAKYS</sequence>
<dbReference type="Pfam" id="PF05698">
    <property type="entry name" value="Trigger_C"/>
    <property type="match status" value="1"/>
</dbReference>
<dbReference type="Pfam" id="PF00254">
    <property type="entry name" value="FKBP_C"/>
    <property type="match status" value="1"/>
</dbReference>
<dbReference type="Gene3D" id="1.10.3120.10">
    <property type="entry name" value="Trigger factor, C-terminal domain"/>
    <property type="match status" value="1"/>
</dbReference>
<evidence type="ECO:0000256" key="1">
    <source>
        <dbReference type="ARBA" id="ARBA00000971"/>
    </source>
</evidence>
<keyword evidence="7 9" id="KW-0413">Isomerase</keyword>
<dbReference type="InterPro" id="IPR036611">
    <property type="entry name" value="Trigger_fac_ribosome-bd_sf"/>
</dbReference>
<dbReference type="RefSeq" id="WP_043405398.1">
    <property type="nucleotide sequence ID" value="NZ_JPMI01000247.1"/>
</dbReference>
<keyword evidence="5 9" id="KW-0697">Rotamase</keyword>
<evidence type="ECO:0000256" key="2">
    <source>
        <dbReference type="ARBA" id="ARBA00005464"/>
    </source>
</evidence>
<dbReference type="EMBL" id="JPMI01000247">
    <property type="protein sequence ID" value="KFA89339.1"/>
    <property type="molecule type" value="Genomic_DNA"/>
</dbReference>
<dbReference type="InterPro" id="IPR008880">
    <property type="entry name" value="Trigger_fac_C"/>
</dbReference>
<evidence type="ECO:0000256" key="5">
    <source>
        <dbReference type="ARBA" id="ARBA00023110"/>
    </source>
</evidence>
<dbReference type="GO" id="GO:0043022">
    <property type="term" value="F:ribosome binding"/>
    <property type="evidence" value="ECO:0007669"/>
    <property type="project" value="TreeGrafter"/>
</dbReference>
<dbReference type="InterPro" id="IPR001179">
    <property type="entry name" value="PPIase_FKBP_dom"/>
</dbReference>
<feature type="domain" description="PPIase FKBP-type" evidence="10">
    <location>
        <begin position="159"/>
        <end position="240"/>
    </location>
</feature>
<dbReference type="HAMAP" id="MF_00303">
    <property type="entry name" value="Trigger_factor_Tig"/>
    <property type="match status" value="1"/>
</dbReference>
<dbReference type="PANTHER" id="PTHR30560">
    <property type="entry name" value="TRIGGER FACTOR CHAPERONE AND PEPTIDYL-PROLYL CIS/TRANS ISOMERASE"/>
    <property type="match status" value="1"/>
</dbReference>
<evidence type="ECO:0000259" key="11">
    <source>
        <dbReference type="Pfam" id="PF05697"/>
    </source>
</evidence>
<proteinExistence type="inferred from homology"/>
<dbReference type="SUPFAM" id="SSF109998">
    <property type="entry name" value="Triger factor/SurA peptide-binding domain-like"/>
    <property type="match status" value="1"/>
</dbReference>
<comment type="domain">
    <text evidence="9">Consists of 3 domains; the N-terminus binds the ribosome, the middle domain has PPIase activity, while the C-terminus has intrinsic chaperone activity on its own.</text>
</comment>
<evidence type="ECO:0000259" key="10">
    <source>
        <dbReference type="Pfam" id="PF00254"/>
    </source>
</evidence>
<dbReference type="Gene3D" id="3.30.70.1050">
    <property type="entry name" value="Trigger factor ribosome-binding domain"/>
    <property type="match status" value="1"/>
</dbReference>